<feature type="transmembrane region" description="Helical" evidence="6">
    <location>
        <begin position="20"/>
        <end position="39"/>
    </location>
</feature>
<evidence type="ECO:0000256" key="2">
    <source>
        <dbReference type="ARBA" id="ARBA00022475"/>
    </source>
</evidence>
<proteinExistence type="predicted"/>
<evidence type="ECO:0000256" key="1">
    <source>
        <dbReference type="ARBA" id="ARBA00004651"/>
    </source>
</evidence>
<keyword evidence="4 6" id="KW-1133">Transmembrane helix</keyword>
<evidence type="ECO:0000313" key="7">
    <source>
        <dbReference type="EMBL" id="HEC77729.1"/>
    </source>
</evidence>
<dbReference type="GO" id="GO:0005886">
    <property type="term" value="C:plasma membrane"/>
    <property type="evidence" value="ECO:0007669"/>
    <property type="project" value="UniProtKB-SubCell"/>
</dbReference>
<keyword evidence="5 6" id="KW-0472">Membrane</keyword>
<name>A0A9C9EKI6_UNCW3</name>
<protein>
    <submittedName>
        <fullName evidence="7">Carbon starvation protein A</fullName>
    </submittedName>
</protein>
<dbReference type="PANTHER" id="PTHR30252">
    <property type="entry name" value="INNER MEMBRANE PEPTIDE TRANSPORTER"/>
    <property type="match status" value="1"/>
</dbReference>
<dbReference type="InterPro" id="IPR051605">
    <property type="entry name" value="CstA"/>
</dbReference>
<organism evidence="7 8">
    <name type="scientific">candidate division WOR-3 bacterium</name>
    <dbReference type="NCBI Taxonomy" id="2052148"/>
    <lineage>
        <taxon>Bacteria</taxon>
        <taxon>Bacteria division WOR-3</taxon>
    </lineage>
</organism>
<dbReference type="EMBL" id="DRIG01000014">
    <property type="protein sequence ID" value="HEC77729.1"/>
    <property type="molecule type" value="Genomic_DNA"/>
</dbReference>
<gene>
    <name evidence="7" type="ORF">ENI34_01130</name>
</gene>
<evidence type="ECO:0000256" key="6">
    <source>
        <dbReference type="SAM" id="Phobius"/>
    </source>
</evidence>
<comment type="caution">
    <text evidence="7">The sequence shown here is derived from an EMBL/GenBank/DDBJ whole genome shotgun (WGS) entry which is preliminary data.</text>
</comment>
<sequence length="86" mass="9840">LAGLALMVITVYLYKKGKSILFTGLPMLFMIIMTGWGMVLNIINFYRTNNWLLFAINGVIILFVLWMILEVINLIKNSALSTQTRK</sequence>
<dbReference type="Proteomes" id="UP000885826">
    <property type="component" value="Unassembled WGS sequence"/>
</dbReference>
<accession>A0A9C9EKI6</accession>
<reference evidence="7" key="1">
    <citation type="journal article" date="2020" name="mSystems">
        <title>Genome- and Community-Level Interaction Insights into Carbon Utilization and Element Cycling Functions of Hydrothermarchaeota in Hydrothermal Sediment.</title>
        <authorList>
            <person name="Zhou Z."/>
            <person name="Liu Y."/>
            <person name="Xu W."/>
            <person name="Pan J."/>
            <person name="Luo Z.H."/>
            <person name="Li M."/>
        </authorList>
    </citation>
    <scope>NUCLEOTIDE SEQUENCE</scope>
    <source>
        <strain evidence="7">HyVt-388</strain>
    </source>
</reference>
<evidence type="ECO:0000313" key="8">
    <source>
        <dbReference type="Proteomes" id="UP000885826"/>
    </source>
</evidence>
<dbReference type="PANTHER" id="PTHR30252:SF0">
    <property type="entry name" value="PEPTIDE TRANSPORTER CSTA"/>
    <property type="match status" value="1"/>
</dbReference>
<keyword evidence="2" id="KW-1003">Cell membrane</keyword>
<evidence type="ECO:0000256" key="4">
    <source>
        <dbReference type="ARBA" id="ARBA00022989"/>
    </source>
</evidence>
<evidence type="ECO:0000256" key="3">
    <source>
        <dbReference type="ARBA" id="ARBA00022692"/>
    </source>
</evidence>
<dbReference type="GO" id="GO:0031669">
    <property type="term" value="P:cellular response to nutrient levels"/>
    <property type="evidence" value="ECO:0007669"/>
    <property type="project" value="TreeGrafter"/>
</dbReference>
<comment type="subcellular location">
    <subcellularLocation>
        <location evidence="1">Cell membrane</location>
        <topology evidence="1">Multi-pass membrane protein</topology>
    </subcellularLocation>
</comment>
<evidence type="ECO:0000256" key="5">
    <source>
        <dbReference type="ARBA" id="ARBA00023136"/>
    </source>
</evidence>
<feature type="transmembrane region" description="Helical" evidence="6">
    <location>
        <begin position="51"/>
        <end position="75"/>
    </location>
</feature>
<dbReference type="AlphaFoldDB" id="A0A9C9EKI6"/>
<keyword evidence="3 6" id="KW-0812">Transmembrane</keyword>
<feature type="non-terminal residue" evidence="7">
    <location>
        <position position="1"/>
    </location>
</feature>